<keyword evidence="1" id="KW-1133">Transmembrane helix</keyword>
<comment type="caution">
    <text evidence="2">The sequence shown here is derived from an EMBL/GenBank/DDBJ whole genome shotgun (WGS) entry which is preliminary data.</text>
</comment>
<dbReference type="Proteomes" id="UP000280307">
    <property type="component" value="Unassembled WGS sequence"/>
</dbReference>
<protein>
    <submittedName>
        <fullName evidence="2">Uncharacterized protein</fullName>
    </submittedName>
</protein>
<keyword evidence="1" id="KW-0812">Transmembrane</keyword>
<organism evidence="2 3">
    <name type="scientific">Candidatus Viridilinea halotolerans</name>
    <dbReference type="NCBI Taxonomy" id="2491704"/>
    <lineage>
        <taxon>Bacteria</taxon>
        <taxon>Bacillati</taxon>
        <taxon>Chloroflexota</taxon>
        <taxon>Chloroflexia</taxon>
        <taxon>Chloroflexales</taxon>
        <taxon>Chloroflexineae</taxon>
        <taxon>Oscillochloridaceae</taxon>
        <taxon>Candidatus Viridilinea</taxon>
    </lineage>
</organism>
<dbReference type="AlphaFoldDB" id="A0A426UA54"/>
<reference evidence="2 3" key="1">
    <citation type="submission" date="2018-12" db="EMBL/GenBank/DDBJ databases">
        <title>Genome Sequence of Candidatus Viridilinea halotolerans isolated from saline sulfide-rich spring.</title>
        <authorList>
            <person name="Grouzdev D.S."/>
            <person name="Burganskaya E.I."/>
            <person name="Krutkina M.S."/>
            <person name="Sukhacheva M.V."/>
            <person name="Gorlenko V.M."/>
        </authorList>
    </citation>
    <scope>NUCLEOTIDE SEQUENCE [LARGE SCALE GENOMIC DNA]</scope>
    <source>
        <strain evidence="2">Chok-6</strain>
    </source>
</reference>
<keyword evidence="1" id="KW-0472">Membrane</keyword>
<dbReference type="EMBL" id="RSAS01000076">
    <property type="protein sequence ID" value="RRR77153.1"/>
    <property type="molecule type" value="Genomic_DNA"/>
</dbReference>
<proteinExistence type="predicted"/>
<evidence type="ECO:0000313" key="2">
    <source>
        <dbReference type="EMBL" id="RRR77153.1"/>
    </source>
</evidence>
<gene>
    <name evidence="2" type="ORF">EI684_01965</name>
</gene>
<name>A0A426UA54_9CHLR</name>
<feature type="transmembrane region" description="Helical" evidence="1">
    <location>
        <begin position="40"/>
        <end position="60"/>
    </location>
</feature>
<evidence type="ECO:0000313" key="3">
    <source>
        <dbReference type="Proteomes" id="UP000280307"/>
    </source>
</evidence>
<accession>A0A426UA54</accession>
<sequence length="61" mass="6712">MRSLSGSPARPTPAIAYAQPARQIEPPDYSRDYADVRRDLRMIAIISCFLLVGMVGVSFAL</sequence>
<evidence type="ECO:0000256" key="1">
    <source>
        <dbReference type="SAM" id="Phobius"/>
    </source>
</evidence>